<evidence type="ECO:0000313" key="3">
    <source>
        <dbReference type="EMBL" id="MDP9866963.1"/>
    </source>
</evidence>
<evidence type="ECO:0000256" key="2">
    <source>
        <dbReference type="SAM" id="SignalP"/>
    </source>
</evidence>
<organism evidence="3 4">
    <name type="scientific">Streptosporangium brasiliense</name>
    <dbReference type="NCBI Taxonomy" id="47480"/>
    <lineage>
        <taxon>Bacteria</taxon>
        <taxon>Bacillati</taxon>
        <taxon>Actinomycetota</taxon>
        <taxon>Actinomycetes</taxon>
        <taxon>Streptosporangiales</taxon>
        <taxon>Streptosporangiaceae</taxon>
        <taxon>Streptosporangium</taxon>
    </lineage>
</organism>
<protein>
    <submittedName>
        <fullName evidence="3">Uncharacterized protein</fullName>
    </submittedName>
</protein>
<reference evidence="3 4" key="1">
    <citation type="submission" date="2023-07" db="EMBL/GenBank/DDBJ databases">
        <title>Sequencing the genomes of 1000 actinobacteria strains.</title>
        <authorList>
            <person name="Klenk H.-P."/>
        </authorList>
    </citation>
    <scope>NUCLEOTIDE SEQUENCE [LARGE SCALE GENOMIC DNA]</scope>
    <source>
        <strain evidence="3 4">DSM 44109</strain>
    </source>
</reference>
<feature type="signal peptide" evidence="2">
    <location>
        <begin position="1"/>
        <end position="24"/>
    </location>
</feature>
<dbReference type="Proteomes" id="UP001230426">
    <property type="component" value="Unassembled WGS sequence"/>
</dbReference>
<evidence type="ECO:0000256" key="1">
    <source>
        <dbReference type="SAM" id="MobiDB-lite"/>
    </source>
</evidence>
<comment type="caution">
    <text evidence="3">The sequence shown here is derived from an EMBL/GenBank/DDBJ whole genome shotgun (WGS) entry which is preliminary data.</text>
</comment>
<dbReference type="RefSeq" id="WP_306868173.1">
    <property type="nucleotide sequence ID" value="NZ_JAUSRB010000002.1"/>
</dbReference>
<sequence>MLRELTLAAAVAAGLTVAAPAVRAAVACPPTSSCATARCGAGRICVPSPKKCVTAPCPQYDCVSVIPLPMERVPAPRPMVTGPPAAASAPLPM</sequence>
<gene>
    <name evidence="3" type="ORF">J2S55_006229</name>
</gene>
<name>A0ABT9RCT7_9ACTN</name>
<accession>A0ABT9RCT7</accession>
<dbReference type="EMBL" id="JAUSRB010000002">
    <property type="protein sequence ID" value="MDP9866963.1"/>
    <property type="molecule type" value="Genomic_DNA"/>
</dbReference>
<evidence type="ECO:0000313" key="4">
    <source>
        <dbReference type="Proteomes" id="UP001230426"/>
    </source>
</evidence>
<feature type="chain" id="PRO_5046588460" evidence="2">
    <location>
        <begin position="25"/>
        <end position="93"/>
    </location>
</feature>
<feature type="region of interest" description="Disordered" evidence="1">
    <location>
        <begin position="74"/>
        <end position="93"/>
    </location>
</feature>
<proteinExistence type="predicted"/>
<keyword evidence="4" id="KW-1185">Reference proteome</keyword>
<keyword evidence="2" id="KW-0732">Signal</keyword>